<proteinExistence type="predicted"/>
<sequence length="132" mass="14478">MIDNVGFVVSIPDDAPCVGGPASYQASFWATRVCYVKTPRESVRTATATASAKRRLQTVAKKLHCFKISGSIETPRAHIPDEYTTAHSAARAMRNVARRLEERYGLAEGALYTGNLRAVPCNEDQPNDKKIP</sequence>
<dbReference type="Proteomes" id="UP000178869">
    <property type="component" value="Unassembled WGS sequence"/>
</dbReference>
<gene>
    <name evidence="1" type="ORF">A2828_01885</name>
</gene>
<name>A0A1G2PEC1_9BACT</name>
<dbReference type="AlphaFoldDB" id="A0A1G2PEC1"/>
<organism evidence="1 2">
    <name type="scientific">Candidatus Terrybacteria bacterium RIFCSPHIGHO2_01_FULL_43_35</name>
    <dbReference type="NCBI Taxonomy" id="1802361"/>
    <lineage>
        <taxon>Bacteria</taxon>
        <taxon>Candidatus Terryibacteriota</taxon>
    </lineage>
</organism>
<evidence type="ECO:0000313" key="1">
    <source>
        <dbReference type="EMBL" id="OHA46633.1"/>
    </source>
</evidence>
<reference evidence="1 2" key="1">
    <citation type="journal article" date="2016" name="Nat. Commun.">
        <title>Thousands of microbial genomes shed light on interconnected biogeochemical processes in an aquifer system.</title>
        <authorList>
            <person name="Anantharaman K."/>
            <person name="Brown C.T."/>
            <person name="Hug L.A."/>
            <person name="Sharon I."/>
            <person name="Castelle C.J."/>
            <person name="Probst A.J."/>
            <person name="Thomas B.C."/>
            <person name="Singh A."/>
            <person name="Wilkins M.J."/>
            <person name="Karaoz U."/>
            <person name="Brodie E.L."/>
            <person name="Williams K.H."/>
            <person name="Hubbard S.S."/>
            <person name="Banfield J.F."/>
        </authorList>
    </citation>
    <scope>NUCLEOTIDE SEQUENCE [LARGE SCALE GENOMIC DNA]</scope>
</reference>
<comment type="caution">
    <text evidence="1">The sequence shown here is derived from an EMBL/GenBank/DDBJ whole genome shotgun (WGS) entry which is preliminary data.</text>
</comment>
<evidence type="ECO:0000313" key="2">
    <source>
        <dbReference type="Proteomes" id="UP000178869"/>
    </source>
</evidence>
<dbReference type="EMBL" id="MHSR01000013">
    <property type="protein sequence ID" value="OHA46633.1"/>
    <property type="molecule type" value="Genomic_DNA"/>
</dbReference>
<protein>
    <submittedName>
        <fullName evidence="1">Uncharacterized protein</fullName>
    </submittedName>
</protein>
<accession>A0A1G2PEC1</accession>